<sequence length="79" mass="8768">EFVIEGKETTPPARYSEGSLIEKLDDIKVGRPSTFATTVKIVLSREYVRSENSALVPTDFGKLILEKLIQGFPDIINEG</sequence>
<evidence type="ECO:0000313" key="3">
    <source>
        <dbReference type="EMBL" id="NEU03163.1"/>
    </source>
</evidence>
<protein>
    <submittedName>
        <fullName evidence="3">Type I DNA topoisomerase</fullName>
    </submittedName>
</protein>
<dbReference type="InterPro" id="IPR013824">
    <property type="entry name" value="Topo_IA_cen_sub1"/>
</dbReference>
<dbReference type="GO" id="GO:0003677">
    <property type="term" value="F:DNA binding"/>
    <property type="evidence" value="ECO:0007669"/>
    <property type="project" value="InterPro"/>
</dbReference>
<gene>
    <name evidence="3" type="ORF">G3563_30020</name>
</gene>
<dbReference type="PANTHER" id="PTHR42785:SF1">
    <property type="entry name" value="DNA TOPOISOMERASE"/>
    <property type="match status" value="1"/>
</dbReference>
<dbReference type="InterPro" id="IPR013497">
    <property type="entry name" value="Topo_IA_cen"/>
</dbReference>
<evidence type="ECO:0000256" key="1">
    <source>
        <dbReference type="ARBA" id="ARBA00023235"/>
    </source>
</evidence>
<feature type="non-terminal residue" evidence="3">
    <location>
        <position position="79"/>
    </location>
</feature>
<keyword evidence="1 3" id="KW-0413">Isomerase</keyword>
<dbReference type="GO" id="GO:0003917">
    <property type="term" value="F:DNA topoisomerase type I (single strand cut, ATP-independent) activity"/>
    <property type="evidence" value="ECO:0007669"/>
    <property type="project" value="InterPro"/>
</dbReference>
<dbReference type="EMBL" id="JAAHTE010000923">
    <property type="protein sequence ID" value="NEU03163.1"/>
    <property type="molecule type" value="Genomic_DNA"/>
</dbReference>
<dbReference type="InterPro" id="IPR000380">
    <property type="entry name" value="Topo_IA"/>
</dbReference>
<comment type="caution">
    <text evidence="3">The sequence shown here is derived from an EMBL/GenBank/DDBJ whole genome shotgun (WGS) entry which is preliminary data.</text>
</comment>
<dbReference type="PANTHER" id="PTHR42785">
    <property type="entry name" value="DNA TOPOISOMERASE, TYPE IA, CORE"/>
    <property type="match status" value="1"/>
</dbReference>
<dbReference type="Gene3D" id="1.10.460.10">
    <property type="entry name" value="Topoisomerase I, domain 2"/>
    <property type="match status" value="1"/>
</dbReference>
<organism evidence="3">
    <name type="scientific">Escherichia coli</name>
    <dbReference type="NCBI Taxonomy" id="562"/>
    <lineage>
        <taxon>Bacteria</taxon>
        <taxon>Pseudomonadati</taxon>
        <taxon>Pseudomonadota</taxon>
        <taxon>Gammaproteobacteria</taxon>
        <taxon>Enterobacterales</taxon>
        <taxon>Enterobacteriaceae</taxon>
        <taxon>Escherichia</taxon>
    </lineage>
</organism>
<accession>A0A6D1AFY0</accession>
<dbReference type="SUPFAM" id="SSF56712">
    <property type="entry name" value="Prokaryotic type I DNA topoisomerase"/>
    <property type="match status" value="1"/>
</dbReference>
<name>A0A6D1AFY0_ECOLX</name>
<dbReference type="InterPro" id="IPR023405">
    <property type="entry name" value="Topo_IA_core_domain"/>
</dbReference>
<reference evidence="3" key="1">
    <citation type="submission" date="2020-02" db="EMBL/GenBank/DDBJ databases">
        <title>Investigating the Use of Bacteriophages as New Decolonization Strategy for Intestinal Carriage of CTX-M-15-producing ST131 Escherichia coli: an In Vitro Continuous Culture System Model.</title>
        <authorList>
            <person name="Bernasconi O.J."/>
            <person name="Campos-Madueno E.I."/>
            <person name="Dona V."/>
            <person name="Perreten V."/>
            <person name="Carattoli A."/>
            <person name="Endimiani A."/>
        </authorList>
    </citation>
    <scope>NUCLEOTIDE SEQUENCE</scope>
    <source>
        <strain evidence="3">4901.28</strain>
    </source>
</reference>
<feature type="non-terminal residue" evidence="3">
    <location>
        <position position="1"/>
    </location>
</feature>
<dbReference type="PROSITE" id="PS52039">
    <property type="entry name" value="TOPO_IA_2"/>
    <property type="match status" value="1"/>
</dbReference>
<dbReference type="GO" id="GO:0006265">
    <property type="term" value="P:DNA topological change"/>
    <property type="evidence" value="ECO:0007669"/>
    <property type="project" value="InterPro"/>
</dbReference>
<dbReference type="Pfam" id="PF01131">
    <property type="entry name" value="Topoisom_bac"/>
    <property type="match status" value="1"/>
</dbReference>
<dbReference type="AlphaFoldDB" id="A0A6D1AFY0"/>
<proteinExistence type="predicted"/>
<evidence type="ECO:0000259" key="2">
    <source>
        <dbReference type="PROSITE" id="PS52039"/>
    </source>
</evidence>
<feature type="domain" description="Topo IA-type catalytic" evidence="2">
    <location>
        <begin position="1"/>
        <end position="79"/>
    </location>
</feature>